<evidence type="ECO:0000259" key="2">
    <source>
        <dbReference type="PROSITE" id="PS51782"/>
    </source>
</evidence>
<proteinExistence type="predicted"/>
<sequence length="351" mass="39084">MIRHLFGRPGLNPARIIATLLLAVAASSASAQESPRLADNAPDRHIVVPGDTLWGIAGKFIQEPWRWPEIWRLNKDQIKNPHRIYPGDVIVMVTGEDGKPQLKLAKSLKLQPREYSEAVKNEIPTIPQSIIEPFLSQPLVVDPSAMDKEARIIATQEGRVYLGGGDQAYVVGVREPSELWQVYRPGKAMLDPDTKEVLGHEAFYLGTARLIQPGEPSVMEMVEVKQEVGKFDRLMPASRPELITYAPRRPEAKVEARIIAVYGGVGTGGRYSVVSLSRGSRDGLEVGHVLALLRSEKVYEQRNEQGERELVKVPPQRYGLVFVFRTFERVSYALVMDAALPLSLADLVRNP</sequence>
<dbReference type="CDD" id="cd00118">
    <property type="entry name" value="LysM"/>
    <property type="match status" value="1"/>
</dbReference>
<feature type="signal peptide" evidence="1">
    <location>
        <begin position="1"/>
        <end position="31"/>
    </location>
</feature>
<dbReference type="Pfam" id="PF01476">
    <property type="entry name" value="LysM"/>
    <property type="match status" value="1"/>
</dbReference>
<organism evidence="3 4">
    <name type="scientific">Azospira oryzae</name>
    <dbReference type="NCBI Taxonomy" id="146939"/>
    <lineage>
        <taxon>Bacteria</taxon>
        <taxon>Pseudomonadati</taxon>
        <taxon>Pseudomonadota</taxon>
        <taxon>Betaproteobacteria</taxon>
        <taxon>Rhodocyclales</taxon>
        <taxon>Rhodocyclaceae</taxon>
        <taxon>Azospira</taxon>
    </lineage>
</organism>
<dbReference type="InterPro" id="IPR018392">
    <property type="entry name" value="LysM"/>
</dbReference>
<comment type="caution">
    <text evidence="3">The sequence shown here is derived from an EMBL/GenBank/DDBJ whole genome shotgun (WGS) entry which is preliminary data.</text>
</comment>
<evidence type="ECO:0000313" key="4">
    <source>
        <dbReference type="Proteomes" id="UP000292136"/>
    </source>
</evidence>
<dbReference type="SMART" id="SM00257">
    <property type="entry name" value="LysM"/>
    <property type="match status" value="1"/>
</dbReference>
<feature type="domain" description="LysM" evidence="2">
    <location>
        <begin position="43"/>
        <end position="92"/>
    </location>
</feature>
<protein>
    <submittedName>
        <fullName evidence="3">LysM domain-containing protein</fullName>
    </submittedName>
</protein>
<evidence type="ECO:0000256" key="1">
    <source>
        <dbReference type="SAM" id="SignalP"/>
    </source>
</evidence>
<evidence type="ECO:0000313" key="3">
    <source>
        <dbReference type="EMBL" id="RZT76439.1"/>
    </source>
</evidence>
<keyword evidence="4" id="KW-1185">Reference proteome</keyword>
<dbReference type="SUPFAM" id="SSF54106">
    <property type="entry name" value="LysM domain"/>
    <property type="match status" value="1"/>
</dbReference>
<feature type="chain" id="PRO_5047035462" evidence="1">
    <location>
        <begin position="32"/>
        <end position="351"/>
    </location>
</feature>
<dbReference type="Proteomes" id="UP000292136">
    <property type="component" value="Unassembled WGS sequence"/>
</dbReference>
<gene>
    <name evidence="3" type="ORF">EV678_2316</name>
</gene>
<reference evidence="3 4" key="1">
    <citation type="submission" date="2019-02" db="EMBL/GenBank/DDBJ databases">
        <title>Genomic Encyclopedia of Type Strains, Phase IV (KMG-IV): sequencing the most valuable type-strain genomes for metagenomic binning, comparative biology and taxonomic classification.</title>
        <authorList>
            <person name="Goeker M."/>
        </authorList>
    </citation>
    <scope>NUCLEOTIDE SEQUENCE [LARGE SCALE GENOMIC DNA]</scope>
    <source>
        <strain evidence="3 4">DSM 21223</strain>
    </source>
</reference>
<accession>A0ABY0IMK8</accession>
<keyword evidence="1" id="KW-0732">Signal</keyword>
<dbReference type="Gene3D" id="3.10.350.10">
    <property type="entry name" value="LysM domain"/>
    <property type="match status" value="1"/>
</dbReference>
<dbReference type="InterPro" id="IPR036779">
    <property type="entry name" value="LysM_dom_sf"/>
</dbReference>
<name>A0ABY0IMK8_9RHOO</name>
<dbReference type="PANTHER" id="PTHR34700">
    <property type="entry name" value="POTASSIUM BINDING PROTEIN KBP"/>
    <property type="match status" value="1"/>
</dbReference>
<dbReference type="EMBL" id="SHKM01000002">
    <property type="protein sequence ID" value="RZT76439.1"/>
    <property type="molecule type" value="Genomic_DNA"/>
</dbReference>
<dbReference type="PROSITE" id="PS51782">
    <property type="entry name" value="LYSM"/>
    <property type="match status" value="1"/>
</dbReference>
<dbReference type="PANTHER" id="PTHR34700:SF4">
    <property type="entry name" value="PHAGE-LIKE ELEMENT PBSX PROTEIN XKDP"/>
    <property type="match status" value="1"/>
</dbReference>
<dbReference type="InterPro" id="IPR052196">
    <property type="entry name" value="Bact_Kbp"/>
</dbReference>